<comment type="caution">
    <text evidence="5">The sequence shown here is derived from an EMBL/GenBank/DDBJ whole genome shotgun (WGS) entry which is preliminary data.</text>
</comment>
<keyword evidence="6" id="KW-1185">Reference proteome</keyword>
<dbReference type="SUPFAM" id="SSF50965">
    <property type="entry name" value="Galactose oxidase, central domain"/>
    <property type="match status" value="1"/>
</dbReference>
<dbReference type="PANTHER" id="PTHR46228:SF2">
    <property type="entry name" value="KELCH REPEAT PROTEIN (AFU_ORTHOLOGUE AFUA_4G14350)"/>
    <property type="match status" value="1"/>
</dbReference>
<feature type="chain" id="PRO_5021318203" evidence="4">
    <location>
        <begin position="23"/>
        <end position="610"/>
    </location>
</feature>
<reference evidence="5 6" key="1">
    <citation type="submission" date="2019-04" db="EMBL/GenBank/DDBJ databases">
        <title>High contiguity whole genome sequence and gene annotation resource for two Venturia nashicola isolates.</title>
        <authorList>
            <person name="Prokchorchik M."/>
            <person name="Won K."/>
            <person name="Lee Y."/>
            <person name="Choi E.D."/>
            <person name="Segonzac C."/>
            <person name="Sohn K.H."/>
        </authorList>
    </citation>
    <scope>NUCLEOTIDE SEQUENCE [LARGE SCALE GENOMIC DNA]</scope>
    <source>
        <strain evidence="5 6">PRI2</strain>
    </source>
</reference>
<dbReference type="PANTHER" id="PTHR46228">
    <property type="entry name" value="KELCH DOMAIN-CONTAINING PROTEIN"/>
    <property type="match status" value="1"/>
</dbReference>
<gene>
    <name evidence="5" type="ORF">E6O75_ATG10399</name>
</gene>
<dbReference type="InterPro" id="IPR015915">
    <property type="entry name" value="Kelch-typ_b-propeller"/>
</dbReference>
<dbReference type="STRING" id="86259.A0A4Z1P1P4"/>
<keyword evidence="4" id="KW-0732">Signal</keyword>
<keyword evidence="3" id="KW-1133">Transmembrane helix</keyword>
<dbReference type="AlphaFoldDB" id="A0A4Z1P1P4"/>
<evidence type="ECO:0000313" key="6">
    <source>
        <dbReference type="Proteomes" id="UP000298493"/>
    </source>
</evidence>
<keyword evidence="3" id="KW-0812">Transmembrane</keyword>
<dbReference type="Gene3D" id="2.120.10.80">
    <property type="entry name" value="Kelch-type beta propeller"/>
    <property type="match status" value="1"/>
</dbReference>
<organism evidence="5 6">
    <name type="scientific">Venturia nashicola</name>
    <dbReference type="NCBI Taxonomy" id="86259"/>
    <lineage>
        <taxon>Eukaryota</taxon>
        <taxon>Fungi</taxon>
        <taxon>Dikarya</taxon>
        <taxon>Ascomycota</taxon>
        <taxon>Pezizomycotina</taxon>
        <taxon>Dothideomycetes</taxon>
        <taxon>Pleosporomycetidae</taxon>
        <taxon>Venturiales</taxon>
        <taxon>Venturiaceae</taxon>
        <taxon>Venturia</taxon>
    </lineage>
</organism>
<keyword evidence="3" id="KW-0472">Membrane</keyword>
<evidence type="ECO:0000256" key="1">
    <source>
        <dbReference type="ARBA" id="ARBA00022441"/>
    </source>
</evidence>
<evidence type="ECO:0000313" key="5">
    <source>
        <dbReference type="EMBL" id="TID17754.1"/>
    </source>
</evidence>
<name>A0A4Z1P1P4_9PEZI</name>
<evidence type="ECO:0000256" key="2">
    <source>
        <dbReference type="ARBA" id="ARBA00022737"/>
    </source>
</evidence>
<accession>A0A4Z1P1P4</accession>
<dbReference type="Proteomes" id="UP000298493">
    <property type="component" value="Unassembled WGS sequence"/>
</dbReference>
<feature type="transmembrane region" description="Helical" evidence="3">
    <location>
        <begin position="471"/>
        <end position="494"/>
    </location>
</feature>
<evidence type="ECO:0000256" key="3">
    <source>
        <dbReference type="SAM" id="Phobius"/>
    </source>
</evidence>
<dbReference type="InterPro" id="IPR011043">
    <property type="entry name" value="Gal_Oxase/kelch_b-propeller"/>
</dbReference>
<dbReference type="EMBL" id="SNSC02000015">
    <property type="protein sequence ID" value="TID17754.1"/>
    <property type="molecule type" value="Genomic_DNA"/>
</dbReference>
<keyword evidence="1" id="KW-0880">Kelch repeat</keyword>
<evidence type="ECO:0000256" key="4">
    <source>
        <dbReference type="SAM" id="SignalP"/>
    </source>
</evidence>
<protein>
    <submittedName>
        <fullName evidence="5">Host cell factor</fullName>
    </submittedName>
</protein>
<feature type="signal peptide" evidence="4">
    <location>
        <begin position="1"/>
        <end position="22"/>
    </location>
</feature>
<proteinExistence type="predicted"/>
<sequence>MAHQHTALWTLGMTVLAGLGLCQYNPISDMCSRWDHQSVVKGDTLFIDGGLETFITNGRQGKQVIGTNIYLLQIDLSQSWDWKTNISETAVTKEPNPNTGTTPPTLLKGAMYRSISTDENVYTFGGATSQLNGSFSTNYPDPSTYSLWSYNTRSSTWNQYDITSAVPERPSRGSYAEAADQGLGFYLGGELSRGSSTRTLELGNKTYGLQGMSVLNFTDITRSKNMSTFFFADVGVVSSTLTYVPGLGDRGILVSMGGTAKSVLSPALSNGTMITFDKVNIFDVSVAYQSDPPTSGWYSQNTTGKIPSPRIDACSIMVAAPDNSSYNIYLYGGRDPVLGKMYDDIYILSLPSFTWSLGNRQMLTVGGSLNMNATSGCDWEEKGVAILDLSTKQWGSVFNAKAPAYTVTQDVVNVIGGTIKGGATMLAPVGGFSDPGLKTLFFPPQKIATPSATSVPSASPPITAKKVSGGAVAGGIIAGLACLALIAGLLLFLLRRRRQQNQANISATSGEYGHEKDGNNVHELVEEYDSAKVNSRTHLAELGHHNNYAELGAAPQYELATPVQAYELGTGRAEAKRLSEIELASSPAGDETEMRTLQESLPLPGMGGWI</sequence>
<keyword evidence="2" id="KW-0677">Repeat</keyword>